<dbReference type="PROSITE" id="PS01124">
    <property type="entry name" value="HTH_ARAC_FAMILY_2"/>
    <property type="match status" value="1"/>
</dbReference>
<dbReference type="EMBL" id="DXGD01000397">
    <property type="protein sequence ID" value="HIX00619.1"/>
    <property type="molecule type" value="Genomic_DNA"/>
</dbReference>
<dbReference type="InterPro" id="IPR009057">
    <property type="entry name" value="Homeodomain-like_sf"/>
</dbReference>
<dbReference type="InterPro" id="IPR046532">
    <property type="entry name" value="DUF6597"/>
</dbReference>
<proteinExistence type="predicted"/>
<dbReference type="SMART" id="SM00342">
    <property type="entry name" value="HTH_ARAC"/>
    <property type="match status" value="1"/>
</dbReference>
<keyword evidence="3" id="KW-0804">Transcription</keyword>
<evidence type="ECO:0000313" key="5">
    <source>
        <dbReference type="EMBL" id="HIX00619.1"/>
    </source>
</evidence>
<keyword evidence="1" id="KW-0805">Transcription regulation</keyword>
<keyword evidence="2" id="KW-0238">DNA-binding</keyword>
<dbReference type="InterPro" id="IPR050204">
    <property type="entry name" value="AraC_XylS_family_regulators"/>
</dbReference>
<dbReference type="Pfam" id="PF12833">
    <property type="entry name" value="HTH_18"/>
    <property type="match status" value="1"/>
</dbReference>
<dbReference type="AlphaFoldDB" id="A0A9D1UUF5"/>
<dbReference type="InterPro" id="IPR018062">
    <property type="entry name" value="HTH_AraC-typ_CS"/>
</dbReference>
<reference evidence="5" key="1">
    <citation type="journal article" date="2021" name="PeerJ">
        <title>Extensive microbial diversity within the chicken gut microbiome revealed by metagenomics and culture.</title>
        <authorList>
            <person name="Gilroy R."/>
            <person name="Ravi A."/>
            <person name="Getino M."/>
            <person name="Pursley I."/>
            <person name="Horton D.L."/>
            <person name="Alikhan N.F."/>
            <person name="Baker D."/>
            <person name="Gharbi K."/>
            <person name="Hall N."/>
            <person name="Watson M."/>
            <person name="Adriaenssens E.M."/>
            <person name="Foster-Nyarko E."/>
            <person name="Jarju S."/>
            <person name="Secka A."/>
            <person name="Antonio M."/>
            <person name="Oren A."/>
            <person name="Chaudhuri R.R."/>
            <person name="La Ragione R."/>
            <person name="Hildebrand F."/>
            <person name="Pallen M.J."/>
        </authorList>
    </citation>
    <scope>NUCLEOTIDE SEQUENCE</scope>
    <source>
        <strain evidence="5">ChiHejej3B27-3195</strain>
    </source>
</reference>
<evidence type="ECO:0000259" key="4">
    <source>
        <dbReference type="PROSITE" id="PS01124"/>
    </source>
</evidence>
<gene>
    <name evidence="5" type="ORF">H9871_10815</name>
</gene>
<evidence type="ECO:0000256" key="3">
    <source>
        <dbReference type="ARBA" id="ARBA00023163"/>
    </source>
</evidence>
<organism evidence="5 6">
    <name type="scientific">Candidatus Nesterenkonia stercoripullorum</name>
    <dbReference type="NCBI Taxonomy" id="2838701"/>
    <lineage>
        <taxon>Bacteria</taxon>
        <taxon>Bacillati</taxon>
        <taxon>Actinomycetota</taxon>
        <taxon>Actinomycetes</taxon>
        <taxon>Micrococcales</taxon>
        <taxon>Micrococcaceae</taxon>
        <taxon>Nesterenkonia</taxon>
    </lineage>
</organism>
<sequence length="271" mass="30215">MTLDPDDPRGVLYPARLPSFHREAAPDVLRELVRWFWIPQWNLPPGETSRQQLLPFPATNLVVAPEGVTLAGPTSGASYRDLKGHGWAVGALFRPAGVASIGCDPHEIHDQEVLFKAPELHRSVVTAMTEEKETAMSQSGAPQKAVRAYSDWLSQRLAPPDDGGLMANAMEDLISSDRSIIRAEQVADRLHVSLRGVQRLAQRYVGLPPLAMIRRYRLQEAAQRLREDPTLTIAQTAAELGYADQAHLSSDFRHVFGFNPTEYRRQHRDAT</sequence>
<dbReference type="InterPro" id="IPR018060">
    <property type="entry name" value="HTH_AraC"/>
</dbReference>
<protein>
    <submittedName>
        <fullName evidence="5">Helix-turn-helix domain-containing protein</fullName>
    </submittedName>
</protein>
<dbReference type="GO" id="GO:0043565">
    <property type="term" value="F:sequence-specific DNA binding"/>
    <property type="evidence" value="ECO:0007669"/>
    <property type="project" value="InterPro"/>
</dbReference>
<dbReference type="Pfam" id="PF20240">
    <property type="entry name" value="DUF6597"/>
    <property type="match status" value="1"/>
</dbReference>
<evidence type="ECO:0000256" key="1">
    <source>
        <dbReference type="ARBA" id="ARBA00023015"/>
    </source>
</evidence>
<evidence type="ECO:0000313" key="6">
    <source>
        <dbReference type="Proteomes" id="UP000824151"/>
    </source>
</evidence>
<dbReference type="Proteomes" id="UP000824151">
    <property type="component" value="Unassembled WGS sequence"/>
</dbReference>
<reference evidence="5" key="2">
    <citation type="submission" date="2021-04" db="EMBL/GenBank/DDBJ databases">
        <authorList>
            <person name="Gilroy R."/>
        </authorList>
    </citation>
    <scope>NUCLEOTIDE SEQUENCE</scope>
    <source>
        <strain evidence="5">ChiHejej3B27-3195</strain>
    </source>
</reference>
<evidence type="ECO:0000256" key="2">
    <source>
        <dbReference type="ARBA" id="ARBA00023125"/>
    </source>
</evidence>
<feature type="domain" description="HTH araC/xylS-type" evidence="4">
    <location>
        <begin position="164"/>
        <end position="266"/>
    </location>
</feature>
<dbReference type="GO" id="GO:0003700">
    <property type="term" value="F:DNA-binding transcription factor activity"/>
    <property type="evidence" value="ECO:0007669"/>
    <property type="project" value="InterPro"/>
</dbReference>
<name>A0A9D1UUF5_9MICC</name>
<dbReference type="SUPFAM" id="SSF46689">
    <property type="entry name" value="Homeodomain-like"/>
    <property type="match status" value="1"/>
</dbReference>
<dbReference type="PROSITE" id="PS00041">
    <property type="entry name" value="HTH_ARAC_FAMILY_1"/>
    <property type="match status" value="1"/>
</dbReference>
<accession>A0A9D1UUF5</accession>
<comment type="caution">
    <text evidence="5">The sequence shown here is derived from an EMBL/GenBank/DDBJ whole genome shotgun (WGS) entry which is preliminary data.</text>
</comment>
<dbReference type="Gene3D" id="1.10.10.60">
    <property type="entry name" value="Homeodomain-like"/>
    <property type="match status" value="1"/>
</dbReference>
<dbReference type="PANTHER" id="PTHR46796">
    <property type="entry name" value="HTH-TYPE TRANSCRIPTIONAL ACTIVATOR RHAS-RELATED"/>
    <property type="match status" value="1"/>
</dbReference>